<sequence length="226" mass="25553">DHPSPGKGRGAPEYDVLEGEIDPDTLVPVASQSMQIAPFDVWYYPDYNFISIHNKLVTTMNTYTGGPLQQAVSGTTTLNHSWYSEGIGKHFQVYGYEYLNDDDDGYLTWYVGEDPTVTVEAAALGPNGNVGRRLMSKEPMSIVMNFGISNNWAYIDWNSLNFPLTMSIDHVRVYQPEDAINLTCDPDDYPTLEYIQAHPKAYQNNNLTTWEETEYDYPKNSLVHGC</sequence>
<evidence type="ECO:0000259" key="9">
    <source>
        <dbReference type="PROSITE" id="PS51762"/>
    </source>
</evidence>
<organism evidence="10 11">
    <name type="scientific">Debaryomyces fabryi</name>
    <dbReference type="NCBI Taxonomy" id="58627"/>
    <lineage>
        <taxon>Eukaryota</taxon>
        <taxon>Fungi</taxon>
        <taxon>Dikarya</taxon>
        <taxon>Ascomycota</taxon>
        <taxon>Saccharomycotina</taxon>
        <taxon>Pichiomycetes</taxon>
        <taxon>Debaryomycetaceae</taxon>
        <taxon>Debaryomyces</taxon>
    </lineage>
</organism>
<name>A0A0V1PQQ0_9ASCO</name>
<dbReference type="GO" id="GO:0005886">
    <property type="term" value="C:plasma membrane"/>
    <property type="evidence" value="ECO:0007669"/>
    <property type="project" value="TreeGrafter"/>
</dbReference>
<evidence type="ECO:0000256" key="3">
    <source>
        <dbReference type="ARBA" id="ARBA00022692"/>
    </source>
</evidence>
<evidence type="ECO:0000256" key="2">
    <source>
        <dbReference type="ARBA" id="ARBA00010962"/>
    </source>
</evidence>
<comment type="caution">
    <text evidence="10">The sequence shown here is derived from an EMBL/GenBank/DDBJ whole genome shotgun (WGS) entry which is preliminary data.</text>
</comment>
<dbReference type="InterPro" id="IPR000757">
    <property type="entry name" value="Beta-glucanase-like"/>
</dbReference>
<keyword evidence="11" id="KW-1185">Reference proteome</keyword>
<feature type="domain" description="GH16" evidence="9">
    <location>
        <begin position="1"/>
        <end position="179"/>
    </location>
</feature>
<dbReference type="OrthoDB" id="4095207at2759"/>
<keyword evidence="5" id="KW-1133">Transmembrane helix</keyword>
<evidence type="ECO:0000256" key="1">
    <source>
        <dbReference type="ARBA" id="ARBA00004606"/>
    </source>
</evidence>
<keyword evidence="8" id="KW-0961">Cell wall biogenesis/degradation</keyword>
<dbReference type="InterPro" id="IPR013320">
    <property type="entry name" value="ConA-like_dom_sf"/>
</dbReference>
<feature type="non-terminal residue" evidence="10">
    <location>
        <position position="1"/>
    </location>
</feature>
<dbReference type="GO" id="GO:0015926">
    <property type="term" value="F:glucosidase activity"/>
    <property type="evidence" value="ECO:0007669"/>
    <property type="project" value="TreeGrafter"/>
</dbReference>
<comment type="subcellular location">
    <subcellularLocation>
        <location evidence="1">Membrane</location>
        <topology evidence="1">Single-pass type II membrane protein</topology>
    </subcellularLocation>
</comment>
<evidence type="ECO:0000256" key="6">
    <source>
        <dbReference type="ARBA" id="ARBA00023136"/>
    </source>
</evidence>
<keyword evidence="7" id="KW-0325">Glycoprotein</keyword>
<evidence type="ECO:0000256" key="8">
    <source>
        <dbReference type="ARBA" id="ARBA00023316"/>
    </source>
</evidence>
<gene>
    <name evidence="10" type="ORF">AC631_05923</name>
</gene>
<dbReference type="RefSeq" id="XP_015464421.1">
    <property type="nucleotide sequence ID" value="XM_015614752.1"/>
</dbReference>
<dbReference type="GO" id="GO:0006078">
    <property type="term" value="P:(1-&gt;6)-beta-D-glucan biosynthetic process"/>
    <property type="evidence" value="ECO:0007669"/>
    <property type="project" value="TreeGrafter"/>
</dbReference>
<comment type="similarity">
    <text evidence="2">Belongs to the SKN1/KRE6 family.</text>
</comment>
<dbReference type="GO" id="GO:0005789">
    <property type="term" value="C:endoplasmic reticulum membrane"/>
    <property type="evidence" value="ECO:0007669"/>
    <property type="project" value="TreeGrafter"/>
</dbReference>
<dbReference type="AlphaFoldDB" id="A0A0V1PQQ0"/>
<dbReference type="GO" id="GO:0031505">
    <property type="term" value="P:fungal-type cell wall organization"/>
    <property type="evidence" value="ECO:0007669"/>
    <property type="project" value="TreeGrafter"/>
</dbReference>
<evidence type="ECO:0000313" key="10">
    <source>
        <dbReference type="EMBL" id="KRZ98318.1"/>
    </source>
</evidence>
<dbReference type="PROSITE" id="PS51762">
    <property type="entry name" value="GH16_2"/>
    <property type="match status" value="1"/>
</dbReference>
<dbReference type="PANTHER" id="PTHR31361">
    <property type="entry name" value="BETA-GLUCAN SYNTHESIS-ASSOCIATED PROTEIN KRE6-RELATED"/>
    <property type="match status" value="1"/>
</dbReference>
<dbReference type="PANTHER" id="PTHR31361:SF1">
    <property type="entry name" value="BETA-GLUCAN SYNTHESIS-ASSOCIATED PROTEIN KRE6-RELATED"/>
    <property type="match status" value="1"/>
</dbReference>
<evidence type="ECO:0000256" key="7">
    <source>
        <dbReference type="ARBA" id="ARBA00023180"/>
    </source>
</evidence>
<dbReference type="Gene3D" id="2.60.120.200">
    <property type="match status" value="1"/>
</dbReference>
<dbReference type="EMBL" id="LMYN01000343">
    <property type="protein sequence ID" value="KRZ98318.1"/>
    <property type="molecule type" value="Genomic_DNA"/>
</dbReference>
<keyword evidence="3" id="KW-0812">Transmembrane</keyword>
<evidence type="ECO:0000256" key="4">
    <source>
        <dbReference type="ARBA" id="ARBA00022968"/>
    </source>
</evidence>
<dbReference type="SUPFAM" id="SSF49899">
    <property type="entry name" value="Concanavalin A-like lectins/glucanases"/>
    <property type="match status" value="1"/>
</dbReference>
<evidence type="ECO:0000313" key="11">
    <source>
        <dbReference type="Proteomes" id="UP000054251"/>
    </source>
</evidence>
<proteinExistence type="inferred from homology"/>
<reference evidence="10 11" key="1">
    <citation type="submission" date="2015-11" db="EMBL/GenBank/DDBJ databases">
        <title>The genome of Debaryomyces fabryi.</title>
        <authorList>
            <person name="Tafer H."/>
            <person name="Lopandic K."/>
        </authorList>
    </citation>
    <scope>NUCLEOTIDE SEQUENCE [LARGE SCALE GENOMIC DNA]</scope>
    <source>
        <strain evidence="10 11">CBS 789</strain>
    </source>
</reference>
<dbReference type="InterPro" id="IPR005629">
    <property type="entry name" value="Skn1/Kre6/Sbg1"/>
</dbReference>
<keyword evidence="4" id="KW-0735">Signal-anchor</keyword>
<keyword evidence="6" id="KW-0472">Membrane</keyword>
<dbReference type="Proteomes" id="UP000054251">
    <property type="component" value="Unassembled WGS sequence"/>
</dbReference>
<dbReference type="Pfam" id="PF03935">
    <property type="entry name" value="SKN1_KRE6_Sbg1"/>
    <property type="match status" value="1"/>
</dbReference>
<dbReference type="GeneID" id="26842932"/>
<evidence type="ECO:0000256" key="5">
    <source>
        <dbReference type="ARBA" id="ARBA00022989"/>
    </source>
</evidence>
<accession>A0A0V1PQQ0</accession>
<protein>
    <recommendedName>
        <fullName evidence="9">GH16 domain-containing protein</fullName>
    </recommendedName>
</protein>